<evidence type="ECO:0000313" key="12">
    <source>
        <dbReference type="Proteomes" id="UP000035680"/>
    </source>
</evidence>
<keyword evidence="8" id="KW-0449">Lipoprotein</keyword>
<evidence type="ECO:0000256" key="5">
    <source>
        <dbReference type="ARBA" id="ARBA00023134"/>
    </source>
</evidence>
<evidence type="ECO:0000256" key="9">
    <source>
        <dbReference type="PIRSR" id="PIRSR601019-1"/>
    </source>
</evidence>
<dbReference type="Proteomes" id="UP000035680">
    <property type="component" value="Unassembled WGS sequence"/>
</dbReference>
<evidence type="ECO:0000256" key="7">
    <source>
        <dbReference type="ARBA" id="ARBA00023224"/>
    </source>
</evidence>
<keyword evidence="4 9" id="KW-0547">Nucleotide-binding</keyword>
<sequence length="378" mass="43938">MGNLCGIYKSNKTSPEQAPIETNIKTTNGKSDSNEKVNEEDRNEGNEIEVKGILKNKIKNDEENDETLRILLLGAPESGKTTLIEQIRLLYKQDFKDTEFLHRKAFIYNNILDSMKQILSYMKKKNFCLENTDNETKAQFVLDGFENLYGPFNEKESDAIKSLWNDKNLQEVYKRRAQFNLNDSAGYFFEELDRINQQNFIPIPEDLIRAYVPTLGVDNLIFTVKNRSYQIIEYGGTKLDVKLLEDLYDGINCVFFVVAISEYDQFLPNDKENTKLQNSLKILDKCCNYCRDLNVPLYVFLNETDVFIEKLDVSPLSVYFDDYTGLSSKDALLFMHELIEERCSMHGLKELHHEILCCCIKIDETGKMLEKIFKKLKK</sequence>
<dbReference type="Pfam" id="PF00503">
    <property type="entry name" value="G-alpha"/>
    <property type="match status" value="1"/>
</dbReference>
<keyword evidence="5 9" id="KW-0342">GTP-binding</keyword>
<keyword evidence="6" id="KW-0564">Palmitate</keyword>
<feature type="compositionally biased region" description="Basic and acidic residues" evidence="11">
    <location>
        <begin position="32"/>
        <end position="44"/>
    </location>
</feature>
<dbReference type="InterPro" id="IPR001019">
    <property type="entry name" value="Gprotein_alpha_su"/>
</dbReference>
<dbReference type="PROSITE" id="PS51882">
    <property type="entry name" value="G_ALPHA"/>
    <property type="match status" value="1"/>
</dbReference>
<dbReference type="Gene3D" id="1.10.400.10">
    <property type="entry name" value="GI Alpha 1, domain 2-like"/>
    <property type="match status" value="1"/>
</dbReference>
<evidence type="ECO:0000256" key="2">
    <source>
        <dbReference type="ARBA" id="ARBA00022707"/>
    </source>
</evidence>
<feature type="binding site" evidence="9">
    <location>
        <begin position="183"/>
        <end position="184"/>
    </location>
    <ligand>
        <name>GTP</name>
        <dbReference type="ChEBI" id="CHEBI:37565"/>
    </ligand>
</feature>
<evidence type="ECO:0000256" key="4">
    <source>
        <dbReference type="ARBA" id="ARBA00022741"/>
    </source>
</evidence>
<evidence type="ECO:0000313" key="13">
    <source>
        <dbReference type="WBParaSite" id="SVE_0948600.1"/>
    </source>
</evidence>
<keyword evidence="2" id="KW-0519">Myristate</keyword>
<name>A0A0K0FKC2_STRVS</name>
<protein>
    <submittedName>
        <fullName evidence="13">Guanine nucleotide-binding protein G(k) subunit alpha (inferred by orthology to a human protein)</fullName>
    </submittedName>
</protein>
<dbReference type="GO" id="GO:0005737">
    <property type="term" value="C:cytoplasm"/>
    <property type="evidence" value="ECO:0007669"/>
    <property type="project" value="TreeGrafter"/>
</dbReference>
<keyword evidence="7" id="KW-0807">Transducer</keyword>
<keyword evidence="12" id="KW-1185">Reference proteome</keyword>
<dbReference type="InterPro" id="IPR011025">
    <property type="entry name" value="GproteinA_insert"/>
</dbReference>
<accession>A0A0K0FKC2</accession>
<dbReference type="Gene3D" id="3.40.50.300">
    <property type="entry name" value="P-loop containing nucleotide triphosphate hydrolases"/>
    <property type="match status" value="1"/>
</dbReference>
<dbReference type="STRING" id="75913.A0A0K0FKC2"/>
<feature type="binding site" evidence="9">
    <location>
        <begin position="77"/>
        <end position="82"/>
    </location>
    <ligand>
        <name>GTP</name>
        <dbReference type="ChEBI" id="CHEBI:37565"/>
    </ligand>
</feature>
<evidence type="ECO:0000256" key="6">
    <source>
        <dbReference type="ARBA" id="ARBA00023139"/>
    </source>
</evidence>
<comment type="subunit">
    <text evidence="1">G proteins are composed of 3 units; alpha, beta and gamma. The alpha chain contains the guanine nucleotide binding site.</text>
</comment>
<dbReference type="SUPFAM" id="SSF47895">
    <property type="entry name" value="Transducin (alpha subunit), insertion domain"/>
    <property type="match status" value="1"/>
</dbReference>
<dbReference type="GO" id="GO:0031683">
    <property type="term" value="F:G-protein beta/gamma-subunit complex binding"/>
    <property type="evidence" value="ECO:0007669"/>
    <property type="project" value="InterPro"/>
</dbReference>
<evidence type="ECO:0000256" key="10">
    <source>
        <dbReference type="PIRSR" id="PIRSR601019-2"/>
    </source>
</evidence>
<dbReference type="PANTHER" id="PTHR10218">
    <property type="entry name" value="GTP-BINDING PROTEIN ALPHA SUBUNIT"/>
    <property type="match status" value="1"/>
</dbReference>
<dbReference type="FunFam" id="3.40.50.300:FF:000692">
    <property type="entry name" value="Guanine nucleotide-binding protein subunit alpha"/>
    <property type="match status" value="1"/>
</dbReference>
<dbReference type="WBParaSite" id="SVE_0948600.1">
    <property type="protein sequence ID" value="SVE_0948600.1"/>
    <property type="gene ID" value="SVE_0948600"/>
</dbReference>
<dbReference type="AlphaFoldDB" id="A0A0K0FKC2"/>
<keyword evidence="3 10" id="KW-0479">Metal-binding</keyword>
<dbReference type="GO" id="GO:0046872">
    <property type="term" value="F:metal ion binding"/>
    <property type="evidence" value="ECO:0007669"/>
    <property type="project" value="UniProtKB-KW"/>
</dbReference>
<dbReference type="InterPro" id="IPR027417">
    <property type="entry name" value="P-loop_NTPase"/>
</dbReference>
<feature type="binding site" evidence="10">
    <location>
        <position position="214"/>
    </location>
    <ligand>
        <name>Mg(2+)</name>
        <dbReference type="ChEBI" id="CHEBI:18420"/>
    </ligand>
</feature>
<feature type="binding site" evidence="9">
    <location>
        <begin position="302"/>
        <end position="305"/>
    </location>
    <ligand>
        <name>GTP</name>
        <dbReference type="ChEBI" id="CHEBI:37565"/>
    </ligand>
</feature>
<proteinExistence type="predicted"/>
<evidence type="ECO:0000256" key="11">
    <source>
        <dbReference type="SAM" id="MobiDB-lite"/>
    </source>
</evidence>
<keyword evidence="10" id="KW-0460">Magnesium</keyword>
<dbReference type="GO" id="GO:0005525">
    <property type="term" value="F:GTP binding"/>
    <property type="evidence" value="ECO:0007669"/>
    <property type="project" value="UniProtKB-KW"/>
</dbReference>
<feature type="binding site" evidence="10">
    <location>
        <position position="81"/>
    </location>
    <ligand>
        <name>Mg(2+)</name>
        <dbReference type="ChEBI" id="CHEBI:18420"/>
    </ligand>
</feature>
<evidence type="ECO:0000256" key="3">
    <source>
        <dbReference type="ARBA" id="ARBA00022723"/>
    </source>
</evidence>
<evidence type="ECO:0000256" key="1">
    <source>
        <dbReference type="ARBA" id="ARBA00011356"/>
    </source>
</evidence>
<dbReference type="GO" id="GO:0003924">
    <property type="term" value="F:GTPase activity"/>
    <property type="evidence" value="ECO:0007669"/>
    <property type="project" value="InterPro"/>
</dbReference>
<dbReference type="PANTHER" id="PTHR10218:SF210">
    <property type="entry name" value="GUANINE NUCLEOTIDE-BINDING PROTEIN ALPHA-13 SUBUNIT"/>
    <property type="match status" value="1"/>
</dbReference>
<dbReference type="SMART" id="SM00275">
    <property type="entry name" value="G_alpha"/>
    <property type="match status" value="1"/>
</dbReference>
<dbReference type="GO" id="GO:0001664">
    <property type="term" value="F:G protein-coupled receptor binding"/>
    <property type="evidence" value="ECO:0007669"/>
    <property type="project" value="TreeGrafter"/>
</dbReference>
<feature type="region of interest" description="Disordered" evidence="11">
    <location>
        <begin position="1"/>
        <end position="44"/>
    </location>
</feature>
<evidence type="ECO:0000256" key="8">
    <source>
        <dbReference type="ARBA" id="ARBA00023288"/>
    </source>
</evidence>
<organism evidence="12 13">
    <name type="scientific">Strongyloides venezuelensis</name>
    <name type="common">Threadworm</name>
    <dbReference type="NCBI Taxonomy" id="75913"/>
    <lineage>
        <taxon>Eukaryota</taxon>
        <taxon>Metazoa</taxon>
        <taxon>Ecdysozoa</taxon>
        <taxon>Nematoda</taxon>
        <taxon>Chromadorea</taxon>
        <taxon>Rhabditida</taxon>
        <taxon>Tylenchina</taxon>
        <taxon>Panagrolaimomorpha</taxon>
        <taxon>Strongyloidoidea</taxon>
        <taxon>Strongyloididae</taxon>
        <taxon>Strongyloides</taxon>
    </lineage>
</organism>
<dbReference type="GO" id="GO:0007188">
    <property type="term" value="P:adenylate cyclase-modulating G protein-coupled receptor signaling pathway"/>
    <property type="evidence" value="ECO:0007669"/>
    <property type="project" value="TreeGrafter"/>
</dbReference>
<dbReference type="SUPFAM" id="SSF52540">
    <property type="entry name" value="P-loop containing nucleoside triphosphate hydrolases"/>
    <property type="match status" value="1"/>
</dbReference>
<reference evidence="12" key="1">
    <citation type="submission" date="2014-07" db="EMBL/GenBank/DDBJ databases">
        <authorList>
            <person name="Martin A.A"/>
            <person name="De Silva N."/>
        </authorList>
    </citation>
    <scope>NUCLEOTIDE SEQUENCE</scope>
</reference>
<dbReference type="PRINTS" id="PR00318">
    <property type="entry name" value="GPROTEINA"/>
</dbReference>
<reference evidence="13" key="2">
    <citation type="submission" date="2015-08" db="UniProtKB">
        <authorList>
            <consortium name="WormBaseParasite"/>
        </authorList>
    </citation>
    <scope>IDENTIFICATION</scope>
</reference>
<dbReference type="GO" id="GO:0005834">
    <property type="term" value="C:heterotrimeric G-protein complex"/>
    <property type="evidence" value="ECO:0007669"/>
    <property type="project" value="TreeGrafter"/>
</dbReference>